<sequence length="244" mass="28371">MRRGKIVIERIENSSSRQVTFAKRKKGLMKKAEELSILCDAQVGLIVFSCTHKLYDYASSSMESTIERYSKLAEDRHHSMNPTTWDVQFWQSEASNLRKQLQHLKNWQRQVMGQELSGLEFNELQHLENQLEMSLKNIRMRKDQMFSDEIKELHKKENLCSQENEELHKKIDLIGEENAKLNKLIGAARRAEYATSNPSCSSISYGYYDKHDEPISLQLSQAQPQYNEPPARANNMGSCLKLRM</sequence>
<dbReference type="SMART" id="SM00432">
    <property type="entry name" value="MADS"/>
    <property type="match status" value="1"/>
</dbReference>
<dbReference type="InterPro" id="IPR050142">
    <property type="entry name" value="MADS-box/MEF2_TF"/>
</dbReference>
<name>A0A1S2YHG6_CICAR</name>
<dbReference type="PaxDb" id="3827-XP_004504870.1"/>
<dbReference type="InterPro" id="IPR002100">
    <property type="entry name" value="TF_MADSbox"/>
</dbReference>
<dbReference type="RefSeq" id="XP_004504870.1">
    <property type="nucleotide sequence ID" value="XM_004504813.3"/>
</dbReference>
<dbReference type="Gene3D" id="3.40.1810.10">
    <property type="entry name" value="Transcription factor, MADS-box"/>
    <property type="match status" value="1"/>
</dbReference>
<dbReference type="GO" id="GO:0045944">
    <property type="term" value="P:positive regulation of transcription by RNA polymerase II"/>
    <property type="evidence" value="ECO:0007669"/>
    <property type="project" value="InterPro"/>
</dbReference>
<dbReference type="PRINTS" id="PR00404">
    <property type="entry name" value="MADSDOMAIN"/>
</dbReference>
<keyword evidence="3" id="KW-0238">DNA-binding</keyword>
<dbReference type="PANTHER" id="PTHR48019">
    <property type="entry name" value="SERUM RESPONSE FACTOR HOMOLOG"/>
    <property type="match status" value="1"/>
</dbReference>
<keyword evidence="4" id="KW-0804">Transcription</keyword>
<keyword evidence="2" id="KW-0805">Transcription regulation</keyword>
<evidence type="ECO:0000313" key="9">
    <source>
        <dbReference type="RefSeq" id="XP_004504870.1"/>
    </source>
</evidence>
<dbReference type="SUPFAM" id="SSF55455">
    <property type="entry name" value="SRF-like"/>
    <property type="match status" value="1"/>
</dbReference>
<dbReference type="GeneID" id="101491267"/>
<evidence type="ECO:0000256" key="1">
    <source>
        <dbReference type="ARBA" id="ARBA00004123"/>
    </source>
</evidence>
<evidence type="ECO:0000259" key="6">
    <source>
        <dbReference type="PROSITE" id="PS50066"/>
    </source>
</evidence>
<evidence type="ECO:0000256" key="4">
    <source>
        <dbReference type="ARBA" id="ARBA00023163"/>
    </source>
</evidence>
<accession>A0A1S2YHG6</accession>
<feature type="domain" description="MADS-box" evidence="6">
    <location>
        <begin position="1"/>
        <end position="61"/>
    </location>
</feature>
<dbReference type="InterPro" id="IPR033896">
    <property type="entry name" value="MEF2-like_N"/>
</dbReference>
<dbReference type="PROSITE" id="PS50066">
    <property type="entry name" value="MADS_BOX_2"/>
    <property type="match status" value="1"/>
</dbReference>
<dbReference type="PROSITE" id="PS00350">
    <property type="entry name" value="MADS_BOX_1"/>
    <property type="match status" value="1"/>
</dbReference>
<dbReference type="CDD" id="cd00265">
    <property type="entry name" value="MADS_MEF2_like"/>
    <property type="match status" value="1"/>
</dbReference>
<evidence type="ECO:0000313" key="10">
    <source>
        <dbReference type="RefSeq" id="XP_027191437.1"/>
    </source>
</evidence>
<comment type="subcellular location">
    <subcellularLocation>
        <location evidence="1">Nucleus</location>
    </subcellularLocation>
</comment>
<dbReference type="Proteomes" id="UP000087171">
    <property type="component" value="Chromosome Ca6"/>
</dbReference>
<dbReference type="GO" id="GO:0000977">
    <property type="term" value="F:RNA polymerase II transcription regulatory region sequence-specific DNA binding"/>
    <property type="evidence" value="ECO:0007669"/>
    <property type="project" value="InterPro"/>
</dbReference>
<dbReference type="GO" id="GO:0003700">
    <property type="term" value="F:DNA-binding transcription factor activity"/>
    <property type="evidence" value="ECO:0007669"/>
    <property type="project" value="InterPro"/>
</dbReference>
<dbReference type="Pfam" id="PF01486">
    <property type="entry name" value="K-box"/>
    <property type="match status" value="1"/>
</dbReference>
<proteinExistence type="predicted"/>
<keyword evidence="5" id="KW-0539">Nucleus</keyword>
<keyword evidence="8" id="KW-1185">Reference proteome</keyword>
<dbReference type="InterPro" id="IPR002487">
    <property type="entry name" value="TF_Kbox"/>
</dbReference>
<feature type="domain" description="K-box" evidence="7">
    <location>
        <begin position="87"/>
        <end position="177"/>
    </location>
</feature>
<evidence type="ECO:0000259" key="7">
    <source>
        <dbReference type="PROSITE" id="PS51297"/>
    </source>
</evidence>
<evidence type="ECO:0000256" key="5">
    <source>
        <dbReference type="ARBA" id="ARBA00023242"/>
    </source>
</evidence>
<dbReference type="GO" id="GO:0046983">
    <property type="term" value="F:protein dimerization activity"/>
    <property type="evidence" value="ECO:0007669"/>
    <property type="project" value="InterPro"/>
</dbReference>
<gene>
    <name evidence="9 10" type="primary">LOC101491267</name>
</gene>
<reference evidence="8" key="1">
    <citation type="journal article" date="2013" name="Nat. Biotechnol.">
        <title>Draft genome sequence of chickpea (Cicer arietinum) provides a resource for trait improvement.</title>
        <authorList>
            <person name="Varshney R.K."/>
            <person name="Song C."/>
            <person name="Saxena R.K."/>
            <person name="Azam S."/>
            <person name="Yu S."/>
            <person name="Sharpe A.G."/>
            <person name="Cannon S."/>
            <person name="Baek J."/>
            <person name="Rosen B.D."/>
            <person name="Tar'an B."/>
            <person name="Millan T."/>
            <person name="Zhang X."/>
            <person name="Ramsay L.D."/>
            <person name="Iwata A."/>
            <person name="Wang Y."/>
            <person name="Nelson W."/>
            <person name="Farmer A.D."/>
            <person name="Gaur P.M."/>
            <person name="Soderlund C."/>
            <person name="Penmetsa R.V."/>
            <person name="Xu C."/>
            <person name="Bharti A.K."/>
            <person name="He W."/>
            <person name="Winter P."/>
            <person name="Zhao S."/>
            <person name="Hane J.K."/>
            <person name="Carrasquilla-Garcia N."/>
            <person name="Condie J.A."/>
            <person name="Upadhyaya H.D."/>
            <person name="Luo M.C."/>
            <person name="Thudi M."/>
            <person name="Gowda C.L."/>
            <person name="Singh N.P."/>
            <person name="Lichtenzveig J."/>
            <person name="Gali K.K."/>
            <person name="Rubio J."/>
            <person name="Nadarajan N."/>
            <person name="Dolezel J."/>
            <person name="Bansal K.C."/>
            <person name="Xu X."/>
            <person name="Edwards D."/>
            <person name="Zhang G."/>
            <person name="Kahl G."/>
            <person name="Gil J."/>
            <person name="Singh K.B."/>
            <person name="Datta S.K."/>
            <person name="Jackson S.A."/>
            <person name="Wang J."/>
            <person name="Cook D.R."/>
        </authorList>
    </citation>
    <scope>NUCLEOTIDE SEQUENCE [LARGE SCALE GENOMIC DNA]</scope>
    <source>
        <strain evidence="8">cv. CDC Frontier</strain>
    </source>
</reference>
<dbReference type="KEGG" id="cam:101491267"/>
<evidence type="ECO:0000256" key="3">
    <source>
        <dbReference type="ARBA" id="ARBA00023125"/>
    </source>
</evidence>
<dbReference type="PROSITE" id="PS51297">
    <property type="entry name" value="K_BOX"/>
    <property type="match status" value="1"/>
</dbReference>
<organism evidence="8 9">
    <name type="scientific">Cicer arietinum</name>
    <name type="common">Chickpea</name>
    <name type="synonym">Garbanzo</name>
    <dbReference type="NCBI Taxonomy" id="3827"/>
    <lineage>
        <taxon>Eukaryota</taxon>
        <taxon>Viridiplantae</taxon>
        <taxon>Streptophyta</taxon>
        <taxon>Embryophyta</taxon>
        <taxon>Tracheophyta</taxon>
        <taxon>Spermatophyta</taxon>
        <taxon>Magnoliopsida</taxon>
        <taxon>eudicotyledons</taxon>
        <taxon>Gunneridae</taxon>
        <taxon>Pentapetalae</taxon>
        <taxon>rosids</taxon>
        <taxon>fabids</taxon>
        <taxon>Fabales</taxon>
        <taxon>Fabaceae</taxon>
        <taxon>Papilionoideae</taxon>
        <taxon>50 kb inversion clade</taxon>
        <taxon>NPAAA clade</taxon>
        <taxon>Hologalegina</taxon>
        <taxon>IRL clade</taxon>
        <taxon>Cicereae</taxon>
        <taxon>Cicer</taxon>
    </lineage>
</organism>
<evidence type="ECO:0000313" key="8">
    <source>
        <dbReference type="Proteomes" id="UP000087171"/>
    </source>
</evidence>
<dbReference type="OrthoDB" id="1898716at2759"/>
<dbReference type="eggNOG" id="KOG0014">
    <property type="taxonomic scope" value="Eukaryota"/>
</dbReference>
<dbReference type="Pfam" id="PF00319">
    <property type="entry name" value="SRF-TF"/>
    <property type="match status" value="1"/>
</dbReference>
<dbReference type="InterPro" id="IPR036879">
    <property type="entry name" value="TF_MADSbox_sf"/>
</dbReference>
<protein>
    <submittedName>
        <fullName evidence="9 10">MADS-box transcription factor 23</fullName>
    </submittedName>
</protein>
<evidence type="ECO:0000256" key="2">
    <source>
        <dbReference type="ARBA" id="ARBA00023015"/>
    </source>
</evidence>
<reference evidence="9 10" key="2">
    <citation type="submission" date="2025-04" db="UniProtKB">
        <authorList>
            <consortium name="RefSeq"/>
        </authorList>
    </citation>
    <scope>IDENTIFICATION</scope>
    <source>
        <tissue evidence="9 10">Etiolated seedlings</tissue>
    </source>
</reference>
<dbReference type="AlphaFoldDB" id="A0A1S2YHG6"/>
<dbReference type="GO" id="GO:0005634">
    <property type="term" value="C:nucleus"/>
    <property type="evidence" value="ECO:0007669"/>
    <property type="project" value="UniProtKB-SubCell"/>
</dbReference>
<dbReference type="RefSeq" id="XP_027191437.1">
    <property type="nucleotide sequence ID" value="XM_027335636.1"/>
</dbReference>